<evidence type="ECO:0000313" key="5">
    <source>
        <dbReference type="Proteomes" id="UP001205603"/>
    </source>
</evidence>
<feature type="domain" description="DUF3858" evidence="3">
    <location>
        <begin position="460"/>
        <end position="574"/>
    </location>
</feature>
<dbReference type="RefSeq" id="WP_255027573.1">
    <property type="nucleotide sequence ID" value="NZ_JANDHW010000008.1"/>
</dbReference>
<reference evidence="4 5" key="1">
    <citation type="submission" date="2022-07" db="EMBL/GenBank/DDBJ databases">
        <title>Fecal culturing of patients with breast cancer.</title>
        <authorList>
            <person name="Teng N.M.Y."/>
            <person name="Kiu R."/>
            <person name="Evans R."/>
            <person name="Baker D.J."/>
            <person name="Zenner C."/>
            <person name="Robinson S.D."/>
            <person name="Hall L.J."/>
        </authorList>
    </citation>
    <scope>NUCLEOTIDE SEQUENCE [LARGE SCALE GENOMIC DNA]</scope>
    <source>
        <strain evidence="4 5">LH1063</strain>
    </source>
</reference>
<keyword evidence="5" id="KW-1185">Reference proteome</keyword>
<evidence type="ECO:0000259" key="2">
    <source>
        <dbReference type="Pfam" id="PF12969"/>
    </source>
</evidence>
<feature type="domain" description="DUF3857" evidence="2">
    <location>
        <begin position="40"/>
        <end position="207"/>
    </location>
</feature>
<name>A0ABT1MI35_9BACT</name>
<feature type="signal peptide" evidence="1">
    <location>
        <begin position="1"/>
        <end position="23"/>
    </location>
</feature>
<protein>
    <submittedName>
        <fullName evidence="4">DUF3857 domain-containing protein</fullName>
    </submittedName>
</protein>
<sequence length="579" mass="64769">MIQPHNKYILILCLLVSSLAINAASEAEYVKLSKTYILRPDGSQETRIYKELTLFTHTAMNQTYGESFIVYNPLQQEVKIHSSYTRQKDGNIVKTPENAFVEVLPANAANAPAYNYLKELVIVHTGLELGATIVLDYSIISKPGYLPELDIFEPIAQTSPVKEYDITLNVPEGKSLQYEISSMKVKPVITSSNGIKQVKWSLRNIAASSRAPWITPAEGDIPLFSASTYSTAAKALETLNNRFSEGNKQQIETFVTDLLKGQNTDTEKLNAIVSYVTEQLDNSRLSLSETGFRIRPADEIIRSAYATTTEKTALLSILLKKAGLSAETAAYYQAELPTEVLGLSAIAGFTIRTVADGKEYLLSPTSKTISPIVWKHTFVPILSLDNSGKKIMIPTPSDKIDYKVTISFSTDENKIAADSKISSQESVAFFPYFQTDMNLKNGLATNLFSRVQSLKDNTGYSLVKLPDSRFGYAHMPYTRLNSSRNVNLLLPRLCDEQYTYTITLPDTLINCSPNMEKKLNNRIGDLFISIKQNGQTINITRSLKLKKQLITPQEYSDFRQLMMEWNDTNTNNLLIKTNK</sequence>
<feature type="chain" id="PRO_5046074271" evidence="1">
    <location>
        <begin position="24"/>
        <end position="579"/>
    </location>
</feature>
<dbReference type="InterPro" id="IPR024544">
    <property type="entry name" value="DUF3858"/>
</dbReference>
<dbReference type="Pfam" id="PF12970">
    <property type="entry name" value="DUF3858"/>
    <property type="match status" value="1"/>
</dbReference>
<dbReference type="Proteomes" id="UP001205603">
    <property type="component" value="Unassembled WGS sequence"/>
</dbReference>
<dbReference type="Pfam" id="PF12969">
    <property type="entry name" value="DUF3857"/>
    <property type="match status" value="1"/>
</dbReference>
<evidence type="ECO:0000256" key="1">
    <source>
        <dbReference type="SAM" id="SignalP"/>
    </source>
</evidence>
<evidence type="ECO:0000259" key="3">
    <source>
        <dbReference type="Pfam" id="PF12970"/>
    </source>
</evidence>
<dbReference type="Gene3D" id="3.10.620.30">
    <property type="match status" value="1"/>
</dbReference>
<dbReference type="Gene3D" id="2.60.120.1130">
    <property type="match status" value="1"/>
</dbReference>
<comment type="caution">
    <text evidence="4">The sequence shown here is derived from an EMBL/GenBank/DDBJ whole genome shotgun (WGS) entry which is preliminary data.</text>
</comment>
<dbReference type="EMBL" id="JANDHW010000008">
    <property type="protein sequence ID" value="MCP9612287.1"/>
    <property type="molecule type" value="Genomic_DNA"/>
</dbReference>
<dbReference type="InterPro" id="IPR024618">
    <property type="entry name" value="DUF3857"/>
</dbReference>
<evidence type="ECO:0000313" key="4">
    <source>
        <dbReference type="EMBL" id="MCP9612287.1"/>
    </source>
</evidence>
<keyword evidence="1" id="KW-0732">Signal</keyword>
<organism evidence="4 5">
    <name type="scientific">Coprobacter tertius</name>
    <dbReference type="NCBI Taxonomy" id="2944915"/>
    <lineage>
        <taxon>Bacteria</taxon>
        <taxon>Pseudomonadati</taxon>
        <taxon>Bacteroidota</taxon>
        <taxon>Bacteroidia</taxon>
        <taxon>Bacteroidales</taxon>
        <taxon>Barnesiellaceae</taxon>
        <taxon>Coprobacter</taxon>
    </lineage>
</organism>
<accession>A0ABT1MI35</accession>
<dbReference type="Gene3D" id="2.60.40.3140">
    <property type="match status" value="1"/>
</dbReference>
<gene>
    <name evidence="4" type="ORF">NMU02_09305</name>
</gene>
<proteinExistence type="predicted"/>